<dbReference type="GO" id="GO:0005634">
    <property type="term" value="C:nucleus"/>
    <property type="evidence" value="ECO:0007669"/>
    <property type="project" value="InterPro"/>
</dbReference>
<feature type="compositionally biased region" description="Acidic residues" evidence="1">
    <location>
        <begin position="195"/>
        <end position="215"/>
    </location>
</feature>
<dbReference type="EMBL" id="MCGR01000020">
    <property type="protein sequence ID" value="ORY82917.1"/>
    <property type="molecule type" value="Genomic_DNA"/>
</dbReference>
<dbReference type="Gene3D" id="1.20.1410.10">
    <property type="entry name" value="I/LWEQ domain"/>
    <property type="match status" value="1"/>
</dbReference>
<dbReference type="PANTHER" id="PTHR15492">
    <property type="entry name" value="CYCLIN D1-BINDING PROTEIN 1"/>
    <property type="match status" value="1"/>
</dbReference>
<dbReference type="STRING" id="106004.A0A1Y2FH31"/>
<reference evidence="3 4" key="1">
    <citation type="submission" date="2016-07" db="EMBL/GenBank/DDBJ databases">
        <title>Pervasive Adenine N6-methylation of Active Genes in Fungi.</title>
        <authorList>
            <consortium name="DOE Joint Genome Institute"/>
            <person name="Mondo S.J."/>
            <person name="Dannebaum R.O."/>
            <person name="Kuo R.C."/>
            <person name="Labutti K."/>
            <person name="Haridas S."/>
            <person name="Kuo A."/>
            <person name="Salamov A."/>
            <person name="Ahrendt S.R."/>
            <person name="Lipzen A."/>
            <person name="Sullivan W."/>
            <person name="Andreopoulos W.B."/>
            <person name="Clum A."/>
            <person name="Lindquist E."/>
            <person name="Daum C."/>
            <person name="Ramamoorthy G.K."/>
            <person name="Gryganskyi A."/>
            <person name="Culley D."/>
            <person name="Magnuson J.K."/>
            <person name="James T.Y."/>
            <person name="O'Malley M.A."/>
            <person name="Stajich J.E."/>
            <person name="Spatafora J.W."/>
            <person name="Visel A."/>
            <person name="Grigoriev I.V."/>
        </authorList>
    </citation>
    <scope>NUCLEOTIDE SEQUENCE [LARGE SCALE GENOMIC DNA]</scope>
    <source>
        <strain evidence="3 4">62-1032</strain>
    </source>
</reference>
<gene>
    <name evidence="3" type="ORF">BCR35DRAFT_303566</name>
</gene>
<accession>A0A1Y2FH31</accession>
<sequence length="345" mass="37504">MAPSTALSSEISSLISTSLAFLSKTITDLSSNPRPAPSNPSPVQDVRNDLIALLTLIGKESTSLSLAFKPPVSVQAVEGTLVKLHALLVKLAFCLSSCPSEGALAKEINWIGLESLEAVQRLLESSLTGYNLTGTNAKKEKEVRQACLNLTGLVWEVVERSKELSVDELQAMRKEWTGVLGLLDDCLEEVKEMEESGEDEEDDEEDDEEEEDEDDFRTSHPLSSTEKARVSAAHFLLRLGRLLLNRLINSTAPPSPLAGFSSPSFLTQSSSIVKSLSASSDDFALSLEPPQEDVEEVVKEFVGTAKELALAFEGAVEGNEAEEKWLKVWRSQLETAVDKLDKVGA</sequence>
<evidence type="ECO:0000313" key="4">
    <source>
        <dbReference type="Proteomes" id="UP000193467"/>
    </source>
</evidence>
<dbReference type="InterPro" id="IPR026907">
    <property type="entry name" value="GCIP-like"/>
</dbReference>
<protein>
    <recommendedName>
        <fullName evidence="2">Cyclin-D1-binding protein 1-like N-terminal domain-containing protein</fullName>
    </recommendedName>
</protein>
<dbReference type="AlphaFoldDB" id="A0A1Y2FH31"/>
<dbReference type="FunCoup" id="A0A1Y2FH31">
    <property type="interactions" value="241"/>
</dbReference>
<dbReference type="PANTHER" id="PTHR15492:SF1">
    <property type="entry name" value="CYCLIN-D1-BINDING PROTEIN 1"/>
    <property type="match status" value="1"/>
</dbReference>
<proteinExistence type="predicted"/>
<name>A0A1Y2FH31_9BASI</name>
<comment type="caution">
    <text evidence="3">The sequence shown here is derived from an EMBL/GenBank/DDBJ whole genome shotgun (WGS) entry which is preliminary data.</text>
</comment>
<evidence type="ECO:0000256" key="1">
    <source>
        <dbReference type="SAM" id="MobiDB-lite"/>
    </source>
</evidence>
<feature type="region of interest" description="Disordered" evidence="1">
    <location>
        <begin position="191"/>
        <end position="225"/>
    </location>
</feature>
<keyword evidence="4" id="KW-1185">Reference proteome</keyword>
<dbReference type="Pfam" id="PF13324">
    <property type="entry name" value="GCIP_N"/>
    <property type="match status" value="1"/>
</dbReference>
<evidence type="ECO:0000259" key="2">
    <source>
        <dbReference type="Pfam" id="PF13324"/>
    </source>
</evidence>
<evidence type="ECO:0000313" key="3">
    <source>
        <dbReference type="EMBL" id="ORY82917.1"/>
    </source>
</evidence>
<organism evidence="3 4">
    <name type="scientific">Leucosporidium creatinivorum</name>
    <dbReference type="NCBI Taxonomy" id="106004"/>
    <lineage>
        <taxon>Eukaryota</taxon>
        <taxon>Fungi</taxon>
        <taxon>Dikarya</taxon>
        <taxon>Basidiomycota</taxon>
        <taxon>Pucciniomycotina</taxon>
        <taxon>Microbotryomycetes</taxon>
        <taxon>Leucosporidiales</taxon>
        <taxon>Leucosporidium</taxon>
    </lineage>
</organism>
<dbReference type="OrthoDB" id="41588at2759"/>
<feature type="domain" description="Cyclin-D1-binding protein 1-like N-terminal" evidence="2">
    <location>
        <begin position="50"/>
        <end position="195"/>
    </location>
</feature>
<dbReference type="Proteomes" id="UP000193467">
    <property type="component" value="Unassembled WGS sequence"/>
</dbReference>
<dbReference type="InterPro" id="IPR049317">
    <property type="entry name" value="GCIP-like_N"/>
</dbReference>
<dbReference type="InParanoid" id="A0A1Y2FH31"/>